<protein>
    <submittedName>
        <fullName evidence="1">Uncharacterized protein</fullName>
    </submittedName>
</protein>
<reference evidence="1 2" key="1">
    <citation type="journal article" date="2018" name="New Phytol.">
        <title>Phylogenomics of Endogonaceae and evolution of mycorrhizas within Mucoromycota.</title>
        <authorList>
            <person name="Chang Y."/>
            <person name="Desiro A."/>
            <person name="Na H."/>
            <person name="Sandor L."/>
            <person name="Lipzen A."/>
            <person name="Clum A."/>
            <person name="Barry K."/>
            <person name="Grigoriev I.V."/>
            <person name="Martin F.M."/>
            <person name="Stajich J.E."/>
            <person name="Smith M.E."/>
            <person name="Bonito G."/>
            <person name="Spatafora J.W."/>
        </authorList>
    </citation>
    <scope>NUCLEOTIDE SEQUENCE [LARGE SCALE GENOMIC DNA]</scope>
    <source>
        <strain evidence="1 2">AD002</strain>
    </source>
</reference>
<dbReference type="Proteomes" id="UP000274822">
    <property type="component" value="Unassembled WGS sequence"/>
</dbReference>
<sequence length="153" mass="18320">MQCDEEHLSHSFVLDPNDNAYINENIFTQEELREIRAYNRAEPPDMPDNLLQYLMTYEALYLYLSNYMTVPGQNTVYELRQSLLQPLDTIGNNFVHEIHHDFDWIQYAIHAILREYESGSLKRNHHEEWYNLHVWGPIVDQCFADIVDMEEVR</sequence>
<dbReference type="AlphaFoldDB" id="A0A433QVB2"/>
<dbReference type="EMBL" id="RBNJ01000999">
    <property type="protein sequence ID" value="RUS33696.1"/>
    <property type="molecule type" value="Genomic_DNA"/>
</dbReference>
<name>A0A433QVB2_9FUNG</name>
<keyword evidence="2" id="KW-1185">Reference proteome</keyword>
<organism evidence="1 2">
    <name type="scientific">Jimgerdemannia flammicorona</name>
    <dbReference type="NCBI Taxonomy" id="994334"/>
    <lineage>
        <taxon>Eukaryota</taxon>
        <taxon>Fungi</taxon>
        <taxon>Fungi incertae sedis</taxon>
        <taxon>Mucoromycota</taxon>
        <taxon>Mucoromycotina</taxon>
        <taxon>Endogonomycetes</taxon>
        <taxon>Endogonales</taxon>
        <taxon>Endogonaceae</taxon>
        <taxon>Jimgerdemannia</taxon>
    </lineage>
</organism>
<proteinExistence type="predicted"/>
<evidence type="ECO:0000313" key="2">
    <source>
        <dbReference type="Proteomes" id="UP000274822"/>
    </source>
</evidence>
<gene>
    <name evidence="1" type="ORF">BC938DRAFT_484324</name>
</gene>
<accession>A0A433QVB2</accession>
<comment type="caution">
    <text evidence="1">The sequence shown here is derived from an EMBL/GenBank/DDBJ whole genome shotgun (WGS) entry which is preliminary data.</text>
</comment>
<evidence type="ECO:0000313" key="1">
    <source>
        <dbReference type="EMBL" id="RUS33696.1"/>
    </source>
</evidence>